<dbReference type="Proteomes" id="UP001521116">
    <property type="component" value="Unassembled WGS sequence"/>
</dbReference>
<protein>
    <recommendedName>
        <fullName evidence="4">NACHT-NTPase and P-loop NTPases N-terminal domain-containing protein</fullName>
    </recommendedName>
</protein>
<sequence length="226" mass="24955">MFEPTLATLAAGTNVAIKLAEYGLQLREASVEVRVFSRLIKRVQADLDEALRLHSSPAVRARFEQGTHALRARKAWVDRAVRDAVEALAEIGRYVEGARIDEAKERSMRLDHRFQWIFDHRNKVVMQEKALATCHASLLSAIEELHRIEEGAVVPGGGSREDGGAESKGAAGEDVGGGKVGEQAAQLPTYESSQYDERVVPWVYRPEGDVALKSPSFPNTKQPRLI</sequence>
<accession>A0ABR3SZ36</accession>
<feature type="region of interest" description="Disordered" evidence="1">
    <location>
        <begin position="152"/>
        <end position="193"/>
    </location>
</feature>
<comment type="caution">
    <text evidence="2">The sequence shown here is derived from an EMBL/GenBank/DDBJ whole genome shotgun (WGS) entry which is preliminary data.</text>
</comment>
<proteinExistence type="predicted"/>
<dbReference type="EMBL" id="JAJVDC020000028">
    <property type="protein sequence ID" value="KAL1632589.1"/>
    <property type="molecule type" value="Genomic_DNA"/>
</dbReference>
<evidence type="ECO:0008006" key="4">
    <source>
        <dbReference type="Google" id="ProtNLM"/>
    </source>
</evidence>
<evidence type="ECO:0000313" key="3">
    <source>
        <dbReference type="Proteomes" id="UP001521116"/>
    </source>
</evidence>
<reference evidence="2 3" key="1">
    <citation type="submission" date="2024-02" db="EMBL/GenBank/DDBJ databases">
        <title>De novo assembly and annotation of 12 fungi associated with fruit tree decline syndrome in Ontario, Canada.</title>
        <authorList>
            <person name="Sulman M."/>
            <person name="Ellouze W."/>
            <person name="Ilyukhin E."/>
        </authorList>
    </citation>
    <scope>NUCLEOTIDE SEQUENCE [LARGE SCALE GENOMIC DNA]</scope>
    <source>
        <strain evidence="2 3">M1-105</strain>
    </source>
</reference>
<keyword evidence="3" id="KW-1185">Reference proteome</keyword>
<name>A0ABR3SZ36_9PEZI</name>
<evidence type="ECO:0000256" key="1">
    <source>
        <dbReference type="SAM" id="MobiDB-lite"/>
    </source>
</evidence>
<gene>
    <name evidence="2" type="ORF">SLS56_003488</name>
</gene>
<organism evidence="2 3">
    <name type="scientific">Neofusicoccum ribis</name>
    <dbReference type="NCBI Taxonomy" id="45134"/>
    <lineage>
        <taxon>Eukaryota</taxon>
        <taxon>Fungi</taxon>
        <taxon>Dikarya</taxon>
        <taxon>Ascomycota</taxon>
        <taxon>Pezizomycotina</taxon>
        <taxon>Dothideomycetes</taxon>
        <taxon>Dothideomycetes incertae sedis</taxon>
        <taxon>Botryosphaeriales</taxon>
        <taxon>Botryosphaeriaceae</taxon>
        <taxon>Neofusicoccum</taxon>
    </lineage>
</organism>
<evidence type="ECO:0000313" key="2">
    <source>
        <dbReference type="EMBL" id="KAL1632589.1"/>
    </source>
</evidence>